<name>A0A2P6TFQ8_CHLSO</name>
<dbReference type="InterPro" id="IPR001849">
    <property type="entry name" value="PH_domain"/>
</dbReference>
<dbReference type="Gene3D" id="1.20.1270.60">
    <property type="entry name" value="Arfaptin homology (AH) domain/BAR domain"/>
    <property type="match status" value="1"/>
</dbReference>
<dbReference type="Gene3D" id="1.10.510.10">
    <property type="entry name" value="Transferase(Phosphotransferase) domain 1"/>
    <property type="match status" value="1"/>
</dbReference>
<keyword evidence="2" id="KW-0808">Transferase</keyword>
<accession>A0A2P6TFQ8</accession>
<dbReference type="PROSITE" id="PS50011">
    <property type="entry name" value="PROTEIN_KINASE_DOM"/>
    <property type="match status" value="1"/>
</dbReference>
<dbReference type="PROSITE" id="PS50003">
    <property type="entry name" value="PH_DOMAIN"/>
    <property type="match status" value="1"/>
</dbReference>
<dbReference type="InterPro" id="IPR011009">
    <property type="entry name" value="Kinase-like_dom_sf"/>
</dbReference>
<comment type="caution">
    <text evidence="9">The sequence shown here is derived from an EMBL/GenBank/DDBJ whole genome shotgun (WGS) entry which is preliminary data.</text>
</comment>
<evidence type="ECO:0000313" key="9">
    <source>
        <dbReference type="EMBL" id="PRW32929.1"/>
    </source>
</evidence>
<dbReference type="InterPro" id="IPR027267">
    <property type="entry name" value="AH/BAR_dom_sf"/>
</dbReference>
<dbReference type="SUPFAM" id="SSF103657">
    <property type="entry name" value="BAR/IMD domain-like"/>
    <property type="match status" value="1"/>
</dbReference>
<protein>
    <submittedName>
        <fullName evidence="9">Sulfur stress regulator</fullName>
    </submittedName>
</protein>
<dbReference type="EMBL" id="LHPG02000018">
    <property type="protein sequence ID" value="PRW32929.1"/>
    <property type="molecule type" value="Genomic_DNA"/>
</dbReference>
<organism evidence="9 10">
    <name type="scientific">Chlorella sorokiniana</name>
    <name type="common">Freshwater green alga</name>
    <dbReference type="NCBI Taxonomy" id="3076"/>
    <lineage>
        <taxon>Eukaryota</taxon>
        <taxon>Viridiplantae</taxon>
        <taxon>Chlorophyta</taxon>
        <taxon>core chlorophytes</taxon>
        <taxon>Trebouxiophyceae</taxon>
        <taxon>Chlorellales</taxon>
        <taxon>Chlorellaceae</taxon>
        <taxon>Chlorella clade</taxon>
        <taxon>Chlorella</taxon>
    </lineage>
</organism>
<evidence type="ECO:0000256" key="4">
    <source>
        <dbReference type="ARBA" id="ARBA00022777"/>
    </source>
</evidence>
<keyword evidence="1" id="KW-0723">Serine/threonine-protein kinase</keyword>
<proteinExistence type="predicted"/>
<keyword evidence="10" id="KW-1185">Reference proteome</keyword>
<dbReference type="InterPro" id="IPR000719">
    <property type="entry name" value="Prot_kinase_dom"/>
</dbReference>
<dbReference type="Pfam" id="PF00069">
    <property type="entry name" value="Pkinase"/>
    <property type="match status" value="1"/>
</dbReference>
<feature type="domain" description="Protein kinase" evidence="8">
    <location>
        <begin position="79"/>
        <end position="352"/>
    </location>
</feature>
<dbReference type="STRING" id="3076.A0A2P6TFQ8"/>
<evidence type="ECO:0000313" key="10">
    <source>
        <dbReference type="Proteomes" id="UP000239899"/>
    </source>
</evidence>
<dbReference type="AlphaFoldDB" id="A0A2P6TFQ8"/>
<evidence type="ECO:0000256" key="6">
    <source>
        <dbReference type="SAM" id="MobiDB-lite"/>
    </source>
</evidence>
<dbReference type="FunFam" id="1.10.510.10:FF:000571">
    <property type="entry name" value="Maternal embryonic leucine zipper kinase"/>
    <property type="match status" value="1"/>
</dbReference>
<feature type="region of interest" description="Disordered" evidence="6">
    <location>
        <begin position="862"/>
        <end position="911"/>
    </location>
</feature>
<evidence type="ECO:0000256" key="3">
    <source>
        <dbReference type="ARBA" id="ARBA00022741"/>
    </source>
</evidence>
<dbReference type="GO" id="GO:0005524">
    <property type="term" value="F:ATP binding"/>
    <property type="evidence" value="ECO:0007669"/>
    <property type="project" value="UniProtKB-KW"/>
</dbReference>
<dbReference type="PANTHER" id="PTHR24346:SF82">
    <property type="entry name" value="KP78A-RELATED"/>
    <property type="match status" value="1"/>
</dbReference>
<keyword evidence="3" id="KW-0547">Nucleotide-binding</keyword>
<dbReference type="PANTHER" id="PTHR24346">
    <property type="entry name" value="MAP/MICROTUBULE AFFINITY-REGULATING KINASE"/>
    <property type="match status" value="1"/>
</dbReference>
<gene>
    <name evidence="9" type="ORF">C2E21_8165</name>
</gene>
<dbReference type="SUPFAM" id="SSF50729">
    <property type="entry name" value="PH domain-like"/>
    <property type="match status" value="1"/>
</dbReference>
<dbReference type="SMART" id="SM00233">
    <property type="entry name" value="PH"/>
    <property type="match status" value="1"/>
</dbReference>
<dbReference type="GO" id="GO:0035556">
    <property type="term" value="P:intracellular signal transduction"/>
    <property type="evidence" value="ECO:0007669"/>
    <property type="project" value="TreeGrafter"/>
</dbReference>
<evidence type="ECO:0000259" key="7">
    <source>
        <dbReference type="PROSITE" id="PS50003"/>
    </source>
</evidence>
<dbReference type="GO" id="GO:0004674">
    <property type="term" value="F:protein serine/threonine kinase activity"/>
    <property type="evidence" value="ECO:0007669"/>
    <property type="project" value="UniProtKB-KW"/>
</dbReference>
<feature type="compositionally biased region" description="Gly residues" evidence="6">
    <location>
        <begin position="881"/>
        <end position="893"/>
    </location>
</feature>
<dbReference type="GO" id="GO:0005737">
    <property type="term" value="C:cytoplasm"/>
    <property type="evidence" value="ECO:0007669"/>
    <property type="project" value="TreeGrafter"/>
</dbReference>
<dbReference type="SUPFAM" id="SSF56112">
    <property type="entry name" value="Protein kinase-like (PK-like)"/>
    <property type="match status" value="1"/>
</dbReference>
<feature type="compositionally biased region" description="Low complexity" evidence="6">
    <location>
        <begin position="429"/>
        <end position="438"/>
    </location>
</feature>
<reference evidence="9 10" key="1">
    <citation type="journal article" date="2018" name="Plant J.">
        <title>Genome sequences of Chlorella sorokiniana UTEX 1602 and Micractinium conductrix SAG 241.80: implications to maltose excretion by a green alga.</title>
        <authorList>
            <person name="Arriola M.B."/>
            <person name="Velmurugan N."/>
            <person name="Zhang Y."/>
            <person name="Plunkett M.H."/>
            <person name="Hondzo H."/>
            <person name="Barney B.M."/>
        </authorList>
    </citation>
    <scope>NUCLEOTIDE SEQUENCE [LARGE SCALE GENOMIC DNA]</scope>
    <source>
        <strain evidence="10">UTEX 1602</strain>
    </source>
</reference>
<keyword evidence="4" id="KW-0418">Kinase</keyword>
<feature type="domain" description="PH" evidence="7">
    <location>
        <begin position="816"/>
        <end position="985"/>
    </location>
</feature>
<evidence type="ECO:0000256" key="2">
    <source>
        <dbReference type="ARBA" id="ARBA00022679"/>
    </source>
</evidence>
<evidence type="ECO:0000256" key="5">
    <source>
        <dbReference type="ARBA" id="ARBA00022840"/>
    </source>
</evidence>
<dbReference type="Proteomes" id="UP000239899">
    <property type="component" value="Unassembled WGS sequence"/>
</dbReference>
<evidence type="ECO:0000256" key="1">
    <source>
        <dbReference type="ARBA" id="ARBA00022527"/>
    </source>
</evidence>
<evidence type="ECO:0000259" key="8">
    <source>
        <dbReference type="PROSITE" id="PS50011"/>
    </source>
</evidence>
<feature type="region of interest" description="Disordered" evidence="6">
    <location>
        <begin position="379"/>
        <end position="454"/>
    </location>
</feature>
<keyword evidence="5" id="KW-0067">ATP-binding</keyword>
<dbReference type="OrthoDB" id="512557at2759"/>
<sequence>MEASDSQLANQQAKRPRQQGTFAGALVQLLTQRCGGSAAAPTPAALALARWKAKRRNLSPQQMAGLCEALERTPAVRKYRLLRPLSRGAFGSVVLAVQQNSGEQCAIKAMRIGPTHDTKDILREIMHHEKLLHAHVVRFKEAFAAPPYLCIAMEYVSGGDLLDYINAQRSGVAEDEARYIFQQLILAVDYCHRVGVMNRDIKPENTLLVRTTSKLTMVKLCDFGYAKGLEDSAPSTRAGTFHYVAPEVLLNQPGYSYDGMKADIWSCGVLLYVMLFVSFPFADPTNNSGGGGGPASEAEQMRKMLRRMMAGDFSFPAWKPVSPECEDLITRMLTPDHAARCTIAEIKQHPWFQKNLLPGTLDYNDKVLAIKRVLPQSEAEAAGGMSDPLQGGGGAASEHPLAAGRPQPASPAQRLSQLKIATNGDDDGGLSPLGSDFSDGPERLVADPDSPTSRLLERAARRSLAASARSTPEKFNFRKDIARNPELARAARAAMSSSPSDHSVLTGGGSSVRQPLQLGAELDSLTAVVDALDRDAAEESRINQQMAAAVLGRLQIGRSAAERTLAVLQAFAAAEAAYSRAMSAVAKLGLSSEADGPSLRAAMARASDLPDLMGVAHSSVAERLQEAIKGLHALVGELRSACDEIVAGAARAKREVDSSRHGLKAALRAHQEASQVLQQVAAQRQRQGGRGRGVDGDPWLTEGTLVEQQVRLQRAQQTERRYLAAAFTRVGDLERRRAAGQATVLSAFVRIYRTAVVPIQEIADELEGLLSEIDAEADLEAFTQIAASSVHSAEALSVRQREAVDQICSELLGSAEIVRQGTMERWDSSCSRWQRGHLVLSRAGHLHFFSPESAAAKAAAASGFASSPGGGSGRSSPGGAVAPGGGGGGGSGDGASRSSSTGQLSWGGASSWTPPVESLNLSRCSFEQGEAPVFRIIEAVPGGLASLGGLLSAAVGGARGRTLTLRAGGIEECMDWAIGIREAIAACSG</sequence>
<dbReference type="SMART" id="SM00220">
    <property type="entry name" value="S_TKc"/>
    <property type="match status" value="1"/>
</dbReference>